<sequence length="331" mass="38980">MAEISVVVPIYNGEQYLEEALNSIALQSFKDFEVILVCEYGTSNESLDIVHKFRKNDKRFKIITNTSKLGISESLNVGIRKSTGKYIARMDGDDISCQKRLEIQKLYMDYCSNIGVCGIKHKVINSPRWIVDYHSNPEQINSDLLFFVPLKHPTIMIRSDVIYKNNLFYDSSLPGVEDYDYFIRASKVTELTNINEPDLFYYRRTSENASLINEKRDEKIRKSLIKSQFYDRLKLDFSDKTIDILDVVDGIPFYNEKIYLNILSELQKNMEIIMQRNNEMGIYRPECLINTMEHRWFRVKYSMDIASKAKLSDKIIDKWRAGDYYNIWMDR</sequence>
<evidence type="ECO:0000259" key="1">
    <source>
        <dbReference type="Pfam" id="PF00535"/>
    </source>
</evidence>
<gene>
    <name evidence="2" type="ORF">DW654_02270</name>
</gene>
<evidence type="ECO:0000313" key="3">
    <source>
        <dbReference type="Proteomes" id="UP000283701"/>
    </source>
</evidence>
<reference evidence="2 3" key="1">
    <citation type="submission" date="2018-08" db="EMBL/GenBank/DDBJ databases">
        <title>A genome reference for cultivated species of the human gut microbiota.</title>
        <authorList>
            <person name="Zou Y."/>
            <person name="Xue W."/>
            <person name="Luo G."/>
        </authorList>
    </citation>
    <scope>NUCLEOTIDE SEQUENCE [LARGE SCALE GENOMIC DNA]</scope>
    <source>
        <strain evidence="2 3">AM23-23AC</strain>
    </source>
</reference>
<dbReference type="PANTHER" id="PTHR22916:SF3">
    <property type="entry name" value="UDP-GLCNAC:BETAGAL BETA-1,3-N-ACETYLGLUCOSAMINYLTRANSFERASE-LIKE PROTEIN 1"/>
    <property type="match status" value="1"/>
</dbReference>
<evidence type="ECO:0000313" key="2">
    <source>
        <dbReference type="EMBL" id="RHF87593.1"/>
    </source>
</evidence>
<dbReference type="AlphaFoldDB" id="A0A3R6HXC7"/>
<dbReference type="EMBL" id="QRHP01000001">
    <property type="protein sequence ID" value="RHF87593.1"/>
    <property type="molecule type" value="Genomic_DNA"/>
</dbReference>
<dbReference type="InterPro" id="IPR001173">
    <property type="entry name" value="Glyco_trans_2-like"/>
</dbReference>
<proteinExistence type="predicted"/>
<name>A0A3R6HXC7_9FIRM</name>
<dbReference type="Pfam" id="PF00535">
    <property type="entry name" value="Glycos_transf_2"/>
    <property type="match status" value="1"/>
</dbReference>
<dbReference type="RefSeq" id="WP_118202247.1">
    <property type="nucleotide sequence ID" value="NZ_QRHP01000001.1"/>
</dbReference>
<protein>
    <submittedName>
        <fullName evidence="2">Glycosyltransferase family 2 protein</fullName>
    </submittedName>
</protein>
<dbReference type="GO" id="GO:0016758">
    <property type="term" value="F:hexosyltransferase activity"/>
    <property type="evidence" value="ECO:0007669"/>
    <property type="project" value="UniProtKB-ARBA"/>
</dbReference>
<organism evidence="2 3">
    <name type="scientific">Roseburia inulinivorans</name>
    <dbReference type="NCBI Taxonomy" id="360807"/>
    <lineage>
        <taxon>Bacteria</taxon>
        <taxon>Bacillati</taxon>
        <taxon>Bacillota</taxon>
        <taxon>Clostridia</taxon>
        <taxon>Lachnospirales</taxon>
        <taxon>Lachnospiraceae</taxon>
        <taxon>Roseburia</taxon>
    </lineage>
</organism>
<dbReference type="Gene3D" id="3.90.550.10">
    <property type="entry name" value="Spore Coat Polysaccharide Biosynthesis Protein SpsA, Chain A"/>
    <property type="match status" value="1"/>
</dbReference>
<comment type="caution">
    <text evidence="2">The sequence shown here is derived from an EMBL/GenBank/DDBJ whole genome shotgun (WGS) entry which is preliminary data.</text>
</comment>
<dbReference type="CDD" id="cd00761">
    <property type="entry name" value="Glyco_tranf_GTA_type"/>
    <property type="match status" value="1"/>
</dbReference>
<dbReference type="PANTHER" id="PTHR22916">
    <property type="entry name" value="GLYCOSYLTRANSFERASE"/>
    <property type="match status" value="1"/>
</dbReference>
<feature type="domain" description="Glycosyltransferase 2-like" evidence="1">
    <location>
        <begin position="5"/>
        <end position="130"/>
    </location>
</feature>
<accession>A0A3R6HXC7</accession>
<dbReference type="Proteomes" id="UP000283701">
    <property type="component" value="Unassembled WGS sequence"/>
</dbReference>
<dbReference type="InterPro" id="IPR029044">
    <property type="entry name" value="Nucleotide-diphossugar_trans"/>
</dbReference>
<dbReference type="SUPFAM" id="SSF53448">
    <property type="entry name" value="Nucleotide-diphospho-sugar transferases"/>
    <property type="match status" value="1"/>
</dbReference>
<keyword evidence="2" id="KW-0808">Transferase</keyword>